<accession>A0ABR2GCD5</accession>
<feature type="compositionally biased region" description="Polar residues" evidence="1">
    <location>
        <begin position="56"/>
        <end position="66"/>
    </location>
</feature>
<organism evidence="2 3">
    <name type="scientific">Hibiscus sabdariffa</name>
    <name type="common">roselle</name>
    <dbReference type="NCBI Taxonomy" id="183260"/>
    <lineage>
        <taxon>Eukaryota</taxon>
        <taxon>Viridiplantae</taxon>
        <taxon>Streptophyta</taxon>
        <taxon>Embryophyta</taxon>
        <taxon>Tracheophyta</taxon>
        <taxon>Spermatophyta</taxon>
        <taxon>Magnoliopsida</taxon>
        <taxon>eudicotyledons</taxon>
        <taxon>Gunneridae</taxon>
        <taxon>Pentapetalae</taxon>
        <taxon>rosids</taxon>
        <taxon>malvids</taxon>
        <taxon>Malvales</taxon>
        <taxon>Malvaceae</taxon>
        <taxon>Malvoideae</taxon>
        <taxon>Hibiscus</taxon>
    </lineage>
</organism>
<dbReference type="EMBL" id="JBBPBM010000001">
    <property type="protein sequence ID" value="KAK8599974.1"/>
    <property type="molecule type" value="Genomic_DNA"/>
</dbReference>
<name>A0ABR2GCD5_9ROSI</name>
<reference evidence="2 3" key="1">
    <citation type="journal article" date="2024" name="G3 (Bethesda)">
        <title>Genome assembly of Hibiscus sabdariffa L. provides insights into metabolisms of medicinal natural products.</title>
        <authorList>
            <person name="Kim T."/>
        </authorList>
    </citation>
    <scope>NUCLEOTIDE SEQUENCE [LARGE SCALE GENOMIC DNA]</scope>
    <source>
        <strain evidence="2">TK-2024</strain>
        <tissue evidence="2">Old leaves</tissue>
    </source>
</reference>
<sequence>MGVKGGVSQSGTSSQGMNASDPVTPFFSLVTLMMRINPASNSSRQDSRKSVCYSPLSLSTDKSNTRLPLVPLSFHDVTMKTVGEHNPIVPNEGIKRSRVHSHLSGVSNVADSRDSSDHTSTGLAQKAG</sequence>
<comment type="caution">
    <text evidence="2">The sequence shown here is derived from an EMBL/GenBank/DDBJ whole genome shotgun (WGS) entry which is preliminary data.</text>
</comment>
<protein>
    <submittedName>
        <fullName evidence="2">Uncharacterized protein</fullName>
    </submittedName>
</protein>
<keyword evidence="3" id="KW-1185">Reference proteome</keyword>
<feature type="region of interest" description="Disordered" evidence="1">
    <location>
        <begin position="1"/>
        <end position="22"/>
    </location>
</feature>
<gene>
    <name evidence="2" type="ORF">V6N12_049838</name>
</gene>
<feature type="region of interest" description="Disordered" evidence="1">
    <location>
        <begin position="85"/>
        <end position="128"/>
    </location>
</feature>
<feature type="compositionally biased region" description="Polar residues" evidence="1">
    <location>
        <begin position="118"/>
        <end position="128"/>
    </location>
</feature>
<evidence type="ECO:0000313" key="2">
    <source>
        <dbReference type="EMBL" id="KAK8599974.1"/>
    </source>
</evidence>
<dbReference type="Proteomes" id="UP001472677">
    <property type="component" value="Unassembled WGS sequence"/>
</dbReference>
<proteinExistence type="predicted"/>
<evidence type="ECO:0000313" key="3">
    <source>
        <dbReference type="Proteomes" id="UP001472677"/>
    </source>
</evidence>
<evidence type="ECO:0000256" key="1">
    <source>
        <dbReference type="SAM" id="MobiDB-lite"/>
    </source>
</evidence>
<feature type="compositionally biased region" description="Low complexity" evidence="1">
    <location>
        <begin position="1"/>
        <end position="16"/>
    </location>
</feature>
<feature type="region of interest" description="Disordered" evidence="1">
    <location>
        <begin position="38"/>
        <end position="66"/>
    </location>
</feature>